<evidence type="ECO:0000313" key="6">
    <source>
        <dbReference type="Proteomes" id="UP000292781"/>
    </source>
</evidence>
<feature type="domain" description="HD-GYP" evidence="4">
    <location>
        <begin position="316"/>
        <end position="513"/>
    </location>
</feature>
<dbReference type="SMART" id="SM00304">
    <property type="entry name" value="HAMP"/>
    <property type="match status" value="1"/>
</dbReference>
<evidence type="ECO:0000313" key="5">
    <source>
        <dbReference type="EMBL" id="TBW38029.1"/>
    </source>
</evidence>
<name>A0A4Q9VQF1_9HYPH</name>
<feature type="transmembrane region" description="Helical" evidence="2">
    <location>
        <begin position="191"/>
        <end position="211"/>
    </location>
</feature>
<dbReference type="Proteomes" id="UP000292781">
    <property type="component" value="Unassembled WGS sequence"/>
</dbReference>
<keyword evidence="1" id="KW-0175">Coiled coil</keyword>
<dbReference type="InterPro" id="IPR003607">
    <property type="entry name" value="HD/PDEase_dom"/>
</dbReference>
<keyword evidence="6" id="KW-1185">Reference proteome</keyword>
<dbReference type="CDD" id="cd00077">
    <property type="entry name" value="HDc"/>
    <property type="match status" value="1"/>
</dbReference>
<sequence length="522" mass="57302">MKISVKSSIIAAAVLMIALLCAQGLLGLSKLGAVHATTVDLTANRLPTAELLGEIDAQTTRYRLRAMRFVMAPETERLPEIGAQLSLSGVKIAELFARYEVGLDRSGDHGDRTGWIRFREAWATYLPIQEASIAAKRAGDQIRAIDLIEEGREAFLTATAALQVEVVRNAAISGEETRLVGETYAAARREVMLFAFLAITVGAAIAAYVLLHLTKPMQGFRAAMQAIAAGRFETPIPGVRRSDEIGDMARTLVYFRDTLADADRLRVEQAELDNANLKMIAEAQQAELTAIEDTQSLIAELAESLDAQVEEKTRHLLEREREIVWRLSRATERRDNDTGAHIVRMGLISGIVAEAMGLPESDCRMIEIAAQMHDVGKVGIPDEILFKPGRLTPDERVIMETHALLGWEILHGSDSPLIRLAAEVAVSHHEKWDGTGYPHRLAGEAIPLVGRICALADVFDALMAVRPYKQAWSLDKAAEFIEQNSGTHFDPACVAAFFSRIEDIIAVIETERDPQTVDVRAA</sequence>
<evidence type="ECO:0000259" key="4">
    <source>
        <dbReference type="PROSITE" id="PS51832"/>
    </source>
</evidence>
<dbReference type="PROSITE" id="PS51832">
    <property type="entry name" value="HD_GYP"/>
    <property type="match status" value="1"/>
</dbReference>
<dbReference type="Pfam" id="PF13487">
    <property type="entry name" value="HD_5"/>
    <property type="match status" value="1"/>
</dbReference>
<dbReference type="InterPro" id="IPR052020">
    <property type="entry name" value="Cyclic_di-GMP/3'3'-cGAMP_PDE"/>
</dbReference>
<dbReference type="InterPro" id="IPR003660">
    <property type="entry name" value="HAMP_dom"/>
</dbReference>
<evidence type="ECO:0000259" key="3">
    <source>
        <dbReference type="PROSITE" id="PS50885"/>
    </source>
</evidence>
<dbReference type="Pfam" id="PF12729">
    <property type="entry name" value="4HB_MCP_1"/>
    <property type="match status" value="1"/>
</dbReference>
<dbReference type="Gene3D" id="6.10.340.10">
    <property type="match status" value="1"/>
</dbReference>
<dbReference type="SUPFAM" id="SSF109604">
    <property type="entry name" value="HD-domain/PDEase-like"/>
    <property type="match status" value="1"/>
</dbReference>
<dbReference type="SMART" id="SM00471">
    <property type="entry name" value="HDc"/>
    <property type="match status" value="1"/>
</dbReference>
<dbReference type="InterPro" id="IPR024478">
    <property type="entry name" value="HlyB_4HB_MCP"/>
</dbReference>
<dbReference type="OrthoDB" id="9802066at2"/>
<proteinExistence type="predicted"/>
<dbReference type="PROSITE" id="PS50885">
    <property type="entry name" value="HAMP"/>
    <property type="match status" value="1"/>
</dbReference>
<dbReference type="Pfam" id="PF00672">
    <property type="entry name" value="HAMP"/>
    <property type="match status" value="1"/>
</dbReference>
<keyword evidence="2" id="KW-0472">Membrane</keyword>
<feature type="coiled-coil region" evidence="1">
    <location>
        <begin position="267"/>
        <end position="311"/>
    </location>
</feature>
<dbReference type="EMBL" id="SJFN01000013">
    <property type="protein sequence ID" value="TBW38029.1"/>
    <property type="molecule type" value="Genomic_DNA"/>
</dbReference>
<evidence type="ECO:0000256" key="2">
    <source>
        <dbReference type="SAM" id="Phobius"/>
    </source>
</evidence>
<keyword evidence="2" id="KW-1133">Transmembrane helix</keyword>
<dbReference type="GO" id="GO:0016020">
    <property type="term" value="C:membrane"/>
    <property type="evidence" value="ECO:0007669"/>
    <property type="project" value="InterPro"/>
</dbReference>
<comment type="caution">
    <text evidence="5">The sequence shown here is derived from an EMBL/GenBank/DDBJ whole genome shotgun (WGS) entry which is preliminary data.</text>
</comment>
<dbReference type="PANTHER" id="PTHR45228:SF1">
    <property type="entry name" value="CYCLIC DI-GMP PHOSPHODIESTERASE TM_0186"/>
    <property type="match status" value="1"/>
</dbReference>
<dbReference type="AlphaFoldDB" id="A0A4Q9VQF1"/>
<dbReference type="CDD" id="cd06225">
    <property type="entry name" value="HAMP"/>
    <property type="match status" value="1"/>
</dbReference>
<organism evidence="5 6">
    <name type="scientific">Siculibacillus lacustris</name>
    <dbReference type="NCBI Taxonomy" id="1549641"/>
    <lineage>
        <taxon>Bacteria</taxon>
        <taxon>Pseudomonadati</taxon>
        <taxon>Pseudomonadota</taxon>
        <taxon>Alphaproteobacteria</taxon>
        <taxon>Hyphomicrobiales</taxon>
        <taxon>Ancalomicrobiaceae</taxon>
        <taxon>Siculibacillus</taxon>
    </lineage>
</organism>
<dbReference type="GO" id="GO:0008081">
    <property type="term" value="F:phosphoric diester hydrolase activity"/>
    <property type="evidence" value="ECO:0007669"/>
    <property type="project" value="UniProtKB-ARBA"/>
</dbReference>
<feature type="domain" description="HAMP" evidence="3">
    <location>
        <begin position="211"/>
        <end position="264"/>
    </location>
</feature>
<dbReference type="GO" id="GO:0007165">
    <property type="term" value="P:signal transduction"/>
    <property type="evidence" value="ECO:0007669"/>
    <property type="project" value="InterPro"/>
</dbReference>
<dbReference type="SUPFAM" id="SSF158472">
    <property type="entry name" value="HAMP domain-like"/>
    <property type="match status" value="1"/>
</dbReference>
<dbReference type="RefSeq" id="WP_131309353.1">
    <property type="nucleotide sequence ID" value="NZ_SJFN01000013.1"/>
</dbReference>
<dbReference type="InterPro" id="IPR037522">
    <property type="entry name" value="HD_GYP_dom"/>
</dbReference>
<dbReference type="PANTHER" id="PTHR45228">
    <property type="entry name" value="CYCLIC DI-GMP PHOSPHODIESTERASE TM_0186-RELATED"/>
    <property type="match status" value="1"/>
</dbReference>
<accession>A0A4Q9VQF1</accession>
<evidence type="ECO:0000256" key="1">
    <source>
        <dbReference type="SAM" id="Coils"/>
    </source>
</evidence>
<protein>
    <submittedName>
        <fullName evidence="5">HD domain-containing protein</fullName>
    </submittedName>
</protein>
<dbReference type="Gene3D" id="1.10.3210.10">
    <property type="entry name" value="Hypothetical protein af1432"/>
    <property type="match status" value="1"/>
</dbReference>
<keyword evidence="2" id="KW-0812">Transmembrane</keyword>
<reference evidence="5 6" key="1">
    <citation type="submission" date="2019-02" db="EMBL/GenBank/DDBJ databases">
        <title>Siculibacillus lacustris gen. nov., sp. nov., a new rosette-forming bacterium isolated from a freshwater crater lake (Lake St. Ana, Romania).</title>
        <authorList>
            <person name="Felfoldi T."/>
            <person name="Marton Z."/>
            <person name="Szabo A."/>
            <person name="Mentes A."/>
            <person name="Boka K."/>
            <person name="Marialigeti K."/>
            <person name="Mathe I."/>
            <person name="Koncz M."/>
            <person name="Schumann P."/>
            <person name="Toth E."/>
        </authorList>
    </citation>
    <scope>NUCLEOTIDE SEQUENCE [LARGE SCALE GENOMIC DNA]</scope>
    <source>
        <strain evidence="5 6">SA-279</strain>
    </source>
</reference>
<gene>
    <name evidence="5" type="ORF">EYW49_10520</name>
</gene>